<dbReference type="Gene3D" id="3.40.47.10">
    <property type="match status" value="1"/>
</dbReference>
<dbReference type="InterPro" id="IPR002155">
    <property type="entry name" value="Thiolase"/>
</dbReference>
<dbReference type="CDD" id="cd00829">
    <property type="entry name" value="SCP-x_thiolase"/>
    <property type="match status" value="1"/>
</dbReference>
<evidence type="ECO:0000313" key="2">
    <source>
        <dbReference type="Proteomes" id="UP000504607"/>
    </source>
</evidence>
<dbReference type="SUPFAM" id="SSF53901">
    <property type="entry name" value="Thiolase-like"/>
    <property type="match status" value="2"/>
</dbReference>
<dbReference type="InterPro" id="IPR016039">
    <property type="entry name" value="Thiolase-like"/>
</dbReference>
<keyword evidence="2" id="KW-1185">Reference proteome</keyword>
<gene>
    <name evidence="3" type="primary">LOC105037422</name>
</gene>
<feature type="domain" description="Thiolase C-terminal" evidence="1">
    <location>
        <begin position="244"/>
        <end position="383"/>
    </location>
</feature>
<dbReference type="PANTHER" id="PTHR42870">
    <property type="entry name" value="ACETYL-COA C-ACETYLTRANSFERASE"/>
    <property type="match status" value="1"/>
</dbReference>
<reference evidence="3" key="1">
    <citation type="submission" date="2025-08" db="UniProtKB">
        <authorList>
            <consortium name="RefSeq"/>
        </authorList>
    </citation>
    <scope>IDENTIFICATION</scope>
</reference>
<dbReference type="PANTHER" id="PTHR42870:SF1">
    <property type="entry name" value="NON-SPECIFIC LIPID-TRANSFER PROTEIN-LIKE 2"/>
    <property type="match status" value="1"/>
</dbReference>
<dbReference type="OrthoDB" id="542135at2759"/>
<organism evidence="2 3">
    <name type="scientific">Elaeis guineensis var. tenera</name>
    <name type="common">Oil palm</name>
    <dbReference type="NCBI Taxonomy" id="51953"/>
    <lineage>
        <taxon>Eukaryota</taxon>
        <taxon>Viridiplantae</taxon>
        <taxon>Streptophyta</taxon>
        <taxon>Embryophyta</taxon>
        <taxon>Tracheophyta</taxon>
        <taxon>Spermatophyta</taxon>
        <taxon>Magnoliopsida</taxon>
        <taxon>Liliopsida</taxon>
        <taxon>Arecaceae</taxon>
        <taxon>Arecoideae</taxon>
        <taxon>Cocoseae</taxon>
        <taxon>Elaeidinae</taxon>
        <taxon>Elaeis</taxon>
    </lineage>
</organism>
<protein>
    <submittedName>
        <fullName evidence="3">Non-specific lipid-transfer protein-like</fullName>
    </submittedName>
</protein>
<dbReference type="Proteomes" id="UP000504607">
    <property type="component" value="Unplaced"/>
</dbReference>
<dbReference type="RefSeq" id="XP_010911392.1">
    <property type="nucleotide sequence ID" value="XM_010913090.1"/>
</dbReference>
<feature type="non-terminal residue" evidence="3">
    <location>
        <position position="424"/>
    </location>
</feature>
<evidence type="ECO:0000313" key="3">
    <source>
        <dbReference type="RefSeq" id="XP_010911392.1"/>
    </source>
</evidence>
<dbReference type="InParanoid" id="A0A6I9QPG4"/>
<accession>A0A6I9QPG4</accession>
<dbReference type="InterPro" id="IPR055140">
    <property type="entry name" value="Thiolase_C_2"/>
</dbReference>
<evidence type="ECO:0000259" key="1">
    <source>
        <dbReference type="Pfam" id="PF22691"/>
    </source>
</evidence>
<proteinExistence type="predicted"/>
<dbReference type="NCBIfam" id="NF004811">
    <property type="entry name" value="PRK06158.1"/>
    <property type="match status" value="1"/>
</dbReference>
<dbReference type="Pfam" id="PF22691">
    <property type="entry name" value="Thiolase_C_1"/>
    <property type="match status" value="1"/>
</dbReference>
<name>A0A6I9QPG4_ELAGV</name>
<dbReference type="AlphaFoldDB" id="A0A6I9QPG4"/>
<dbReference type="GO" id="GO:0016747">
    <property type="term" value="F:acyltransferase activity, transferring groups other than amino-acyl groups"/>
    <property type="evidence" value="ECO:0007669"/>
    <property type="project" value="InterPro"/>
</dbReference>
<dbReference type="PIRSF" id="PIRSF000429">
    <property type="entry name" value="Ac-CoA_Ac_transf"/>
    <property type="match status" value="1"/>
</dbReference>
<sequence length="424" mass="45079">MTKREAVIVGVADLPLKDGKVLAPMSVLQAQALVARDALKDAGIAMHEVDGLLTAGMWGVPGPGQLPTVTLSEYLGITPRFVDGTNIGGSAFEAHVAHAATAIEAGRCEVALITYGSLQKSEMSRNLAGRPAVLTMQYETPWGMPTPVGGYAMAAKRHMHEYGTTSENLAEIAVATRKWAALNPAATMREPLSIEDVLQSTMISDPLHLLDICLVTDGGGALVMTTAEHAKALGRKPVFVRGYGESHTHWTIAAMPDLARLTAAEVAGRDAFAMAGIRHDAIDVVEVYDSFTITVLLTLEALGFCKRGEGGAFVANQRTAPGGVFPLNTNGGGLSYAHPGMYGIFLLIEAVRQLRGECGPRQIQDAVTALVHGTGGTLSSGATLHSLHPVNTMYDKPLPVIDGESRSYWDALKQHRLTLKRCHD</sequence>